<accession>A0ABN3D7Q1</accession>
<evidence type="ECO:0000256" key="3">
    <source>
        <dbReference type="ARBA" id="ARBA00022448"/>
    </source>
</evidence>
<organism evidence="7 8">
    <name type="scientific">Herbiconiux moechotypicola</name>
    <dbReference type="NCBI Taxonomy" id="637393"/>
    <lineage>
        <taxon>Bacteria</taxon>
        <taxon>Bacillati</taxon>
        <taxon>Actinomycetota</taxon>
        <taxon>Actinomycetes</taxon>
        <taxon>Micrococcales</taxon>
        <taxon>Microbacteriaceae</taxon>
        <taxon>Herbiconiux</taxon>
    </lineage>
</organism>
<evidence type="ECO:0000256" key="5">
    <source>
        <dbReference type="SAM" id="SignalP"/>
    </source>
</evidence>
<evidence type="ECO:0000256" key="2">
    <source>
        <dbReference type="ARBA" id="ARBA00008814"/>
    </source>
</evidence>
<dbReference type="Gene3D" id="3.40.50.1980">
    <property type="entry name" value="Nitrogenase molybdenum iron protein domain"/>
    <property type="match status" value="2"/>
</dbReference>
<sequence length="351" mass="37414">MTTTSRTIITRRLAASALLAAAAVALSACGAGASAEPDATTASDGAYPVTIPHAFGETEITEHPERIVVVGYKEQDYYLALGEVPVAIRDWYGDMPSATWPWAQEYLDGEEPVVLPRAELDFEQIVELDPDVIVGMSAGLTEEEYDTLSAIAPTVAQPSADDGWAVTWQDMTLKAGAILGKTAEAEALVDELEAEITAVAATYPELDGASTVFASGWEGQYYVYSPATTASQLLLELGLVMSDEVAELTDNENQYVTLSQERFDLLDVDVAVWSEAADDEIMVSLLQNPLYADLPVHTEGRDVFLGKDANGAFVFSSVLSLPYVIDTIVPALATAVDGDPATTSAFSAPED</sequence>
<evidence type="ECO:0000313" key="8">
    <source>
        <dbReference type="Proteomes" id="UP001500929"/>
    </source>
</evidence>
<protein>
    <submittedName>
        <fullName evidence="7">Iron-siderophore ABC transporter substrate-binding protein</fullName>
    </submittedName>
</protein>
<dbReference type="SUPFAM" id="SSF53807">
    <property type="entry name" value="Helical backbone' metal receptor"/>
    <property type="match status" value="1"/>
</dbReference>
<dbReference type="PROSITE" id="PS50983">
    <property type="entry name" value="FE_B12_PBP"/>
    <property type="match status" value="1"/>
</dbReference>
<name>A0ABN3D7Q1_9MICO</name>
<evidence type="ECO:0000259" key="6">
    <source>
        <dbReference type="PROSITE" id="PS50983"/>
    </source>
</evidence>
<evidence type="ECO:0000256" key="4">
    <source>
        <dbReference type="ARBA" id="ARBA00022729"/>
    </source>
</evidence>
<dbReference type="Pfam" id="PF01497">
    <property type="entry name" value="Peripla_BP_2"/>
    <property type="match status" value="1"/>
</dbReference>
<evidence type="ECO:0000256" key="1">
    <source>
        <dbReference type="ARBA" id="ARBA00004196"/>
    </source>
</evidence>
<dbReference type="PANTHER" id="PTHR30532">
    <property type="entry name" value="IRON III DICITRATE-BINDING PERIPLASMIC PROTEIN"/>
    <property type="match status" value="1"/>
</dbReference>
<dbReference type="EMBL" id="BAAAQY010000001">
    <property type="protein sequence ID" value="GAA2223247.1"/>
    <property type="molecule type" value="Genomic_DNA"/>
</dbReference>
<keyword evidence="8" id="KW-1185">Reference proteome</keyword>
<dbReference type="PROSITE" id="PS51257">
    <property type="entry name" value="PROKAR_LIPOPROTEIN"/>
    <property type="match status" value="1"/>
</dbReference>
<dbReference type="InterPro" id="IPR051313">
    <property type="entry name" value="Bact_iron-sidero_bind"/>
</dbReference>
<comment type="similarity">
    <text evidence="2">Belongs to the bacterial solute-binding protein 8 family.</text>
</comment>
<keyword evidence="4 5" id="KW-0732">Signal</keyword>
<dbReference type="InterPro" id="IPR002491">
    <property type="entry name" value="ABC_transptr_periplasmic_BD"/>
</dbReference>
<dbReference type="RefSeq" id="WP_259477762.1">
    <property type="nucleotide sequence ID" value="NZ_BAAAQY010000001.1"/>
</dbReference>
<dbReference type="Proteomes" id="UP001500929">
    <property type="component" value="Unassembled WGS sequence"/>
</dbReference>
<dbReference type="PANTHER" id="PTHR30532:SF24">
    <property type="entry name" value="FERRIC ENTEROBACTIN-BINDING PERIPLASMIC PROTEIN FEPB"/>
    <property type="match status" value="1"/>
</dbReference>
<evidence type="ECO:0000313" key="7">
    <source>
        <dbReference type="EMBL" id="GAA2223247.1"/>
    </source>
</evidence>
<feature type="chain" id="PRO_5046765695" evidence="5">
    <location>
        <begin position="31"/>
        <end position="351"/>
    </location>
</feature>
<comment type="caution">
    <text evidence="7">The sequence shown here is derived from an EMBL/GenBank/DDBJ whole genome shotgun (WGS) entry which is preliminary data.</text>
</comment>
<feature type="signal peptide" evidence="5">
    <location>
        <begin position="1"/>
        <end position="30"/>
    </location>
</feature>
<reference evidence="7 8" key="1">
    <citation type="journal article" date="2019" name="Int. J. Syst. Evol. Microbiol.">
        <title>The Global Catalogue of Microorganisms (GCM) 10K type strain sequencing project: providing services to taxonomists for standard genome sequencing and annotation.</title>
        <authorList>
            <consortium name="The Broad Institute Genomics Platform"/>
            <consortium name="The Broad Institute Genome Sequencing Center for Infectious Disease"/>
            <person name="Wu L."/>
            <person name="Ma J."/>
        </authorList>
    </citation>
    <scope>NUCLEOTIDE SEQUENCE [LARGE SCALE GENOMIC DNA]</scope>
    <source>
        <strain evidence="7 8">JCM 16117</strain>
    </source>
</reference>
<comment type="subcellular location">
    <subcellularLocation>
        <location evidence="1">Cell envelope</location>
    </subcellularLocation>
</comment>
<gene>
    <name evidence="7" type="ORF">GCM10009851_02960</name>
</gene>
<proteinExistence type="inferred from homology"/>
<feature type="domain" description="Fe/B12 periplasmic-binding" evidence="6">
    <location>
        <begin position="66"/>
        <end position="336"/>
    </location>
</feature>
<keyword evidence="3" id="KW-0813">Transport</keyword>
<dbReference type="CDD" id="cd01146">
    <property type="entry name" value="FhuD"/>
    <property type="match status" value="1"/>
</dbReference>